<dbReference type="Pfam" id="PF00150">
    <property type="entry name" value="Cellulase"/>
    <property type="match status" value="1"/>
</dbReference>
<dbReference type="PANTHER" id="PTHR31263:SF65">
    <property type="entry name" value="CELLULASE (GLYCOSYL HYDROLASE FAMILY 5)"/>
    <property type="match status" value="1"/>
</dbReference>
<protein>
    <recommendedName>
        <fullName evidence="10">Mannan endo-1,4-beta-mannosidase</fullName>
    </recommendedName>
</protein>
<dbReference type="PANTHER" id="PTHR31263">
    <property type="entry name" value="CELLULASE FAMILY PROTEIN (AFU_ORTHOLOGUE AFUA_5G14560)"/>
    <property type="match status" value="1"/>
</dbReference>
<keyword evidence="3 4" id="KW-0326">Glycosidase</keyword>
<keyword evidence="2 4" id="KW-0378">Hydrolase</keyword>
<dbReference type="GO" id="GO:0000272">
    <property type="term" value="P:polysaccharide catabolic process"/>
    <property type="evidence" value="ECO:0007669"/>
    <property type="project" value="InterPro"/>
</dbReference>
<organism evidence="8 9">
    <name type="scientific">Sphenostylis stenocarpa</name>
    <dbReference type="NCBI Taxonomy" id="92480"/>
    <lineage>
        <taxon>Eukaryota</taxon>
        <taxon>Viridiplantae</taxon>
        <taxon>Streptophyta</taxon>
        <taxon>Embryophyta</taxon>
        <taxon>Tracheophyta</taxon>
        <taxon>Spermatophyta</taxon>
        <taxon>Magnoliopsida</taxon>
        <taxon>eudicotyledons</taxon>
        <taxon>Gunneridae</taxon>
        <taxon>Pentapetalae</taxon>
        <taxon>rosids</taxon>
        <taxon>fabids</taxon>
        <taxon>Fabales</taxon>
        <taxon>Fabaceae</taxon>
        <taxon>Papilionoideae</taxon>
        <taxon>50 kb inversion clade</taxon>
        <taxon>NPAAA clade</taxon>
        <taxon>indigoferoid/millettioid clade</taxon>
        <taxon>Phaseoleae</taxon>
        <taxon>Sphenostylis</taxon>
    </lineage>
</organism>
<reference evidence="8" key="1">
    <citation type="submission" date="2023-10" db="EMBL/GenBank/DDBJ databases">
        <authorList>
            <person name="Domelevo Entfellner J.-B."/>
        </authorList>
    </citation>
    <scope>NUCLEOTIDE SEQUENCE</scope>
</reference>
<evidence type="ECO:0000259" key="6">
    <source>
        <dbReference type="Pfam" id="PF00150"/>
    </source>
</evidence>
<dbReference type="GO" id="GO:0004553">
    <property type="term" value="F:hydrolase activity, hydrolyzing O-glycosyl compounds"/>
    <property type="evidence" value="ECO:0007669"/>
    <property type="project" value="InterPro"/>
</dbReference>
<dbReference type="InterPro" id="IPR017853">
    <property type="entry name" value="GH"/>
</dbReference>
<keyword evidence="9" id="KW-1185">Reference proteome</keyword>
<dbReference type="SUPFAM" id="SSF51445">
    <property type="entry name" value="(Trans)glycosidases"/>
    <property type="match status" value="1"/>
</dbReference>
<dbReference type="InterPro" id="IPR001547">
    <property type="entry name" value="Glyco_hydro_5"/>
</dbReference>
<evidence type="ECO:0000256" key="4">
    <source>
        <dbReference type="RuleBase" id="RU361153"/>
    </source>
</evidence>
<accession>A0AA86W5V9</accession>
<dbReference type="PROSITE" id="PS50231">
    <property type="entry name" value="RICIN_B_LECTIN"/>
    <property type="match status" value="1"/>
</dbReference>
<evidence type="ECO:0008006" key="10">
    <source>
        <dbReference type="Google" id="ProtNLM"/>
    </source>
</evidence>
<comment type="similarity">
    <text evidence="1 4">Belongs to the glycosyl hydrolase 5 (cellulase A) family.</text>
</comment>
<evidence type="ECO:0000256" key="3">
    <source>
        <dbReference type="ARBA" id="ARBA00023295"/>
    </source>
</evidence>
<dbReference type="SUPFAM" id="SSF50370">
    <property type="entry name" value="Ricin B-like lectins"/>
    <property type="match status" value="1"/>
</dbReference>
<dbReference type="Gene3D" id="2.80.10.50">
    <property type="match status" value="1"/>
</dbReference>
<feature type="signal peptide" evidence="5">
    <location>
        <begin position="1"/>
        <end position="25"/>
    </location>
</feature>
<feature type="domain" description="Ricin B lectin" evidence="7">
    <location>
        <begin position="409"/>
        <end position="507"/>
    </location>
</feature>
<evidence type="ECO:0000256" key="1">
    <source>
        <dbReference type="ARBA" id="ARBA00005641"/>
    </source>
</evidence>
<evidence type="ECO:0000259" key="7">
    <source>
        <dbReference type="Pfam" id="PF00652"/>
    </source>
</evidence>
<dbReference type="AlphaFoldDB" id="A0AA86W5V9"/>
<evidence type="ECO:0000256" key="5">
    <source>
        <dbReference type="SAM" id="SignalP"/>
    </source>
</evidence>
<evidence type="ECO:0000313" key="9">
    <source>
        <dbReference type="Proteomes" id="UP001189624"/>
    </source>
</evidence>
<evidence type="ECO:0000313" key="8">
    <source>
        <dbReference type="EMBL" id="CAJ1979106.1"/>
    </source>
</evidence>
<keyword evidence="5" id="KW-0732">Signal</keyword>
<dbReference type="InterPro" id="IPR000772">
    <property type="entry name" value="Ricin_B_lectin"/>
</dbReference>
<gene>
    <name evidence="8" type="ORF">AYBTSS11_LOCUS31317</name>
</gene>
<dbReference type="Pfam" id="PF00652">
    <property type="entry name" value="Ricin_B_lectin"/>
    <property type="match status" value="1"/>
</dbReference>
<dbReference type="Gene3D" id="3.20.20.80">
    <property type="entry name" value="Glycosidases"/>
    <property type="match status" value="1"/>
</dbReference>
<name>A0AA86W5V9_9FABA</name>
<proteinExistence type="inferred from homology"/>
<dbReference type="Proteomes" id="UP001189624">
    <property type="component" value="Chromosome 11"/>
</dbReference>
<dbReference type="Gramene" id="rna-AYBTSS11_LOCUS31317">
    <property type="protein sequence ID" value="CAJ1979106.1"/>
    <property type="gene ID" value="gene-AYBTSS11_LOCUS31317"/>
</dbReference>
<feature type="domain" description="Glycoside hydrolase family 5" evidence="6">
    <location>
        <begin position="70"/>
        <end position="348"/>
    </location>
</feature>
<evidence type="ECO:0000256" key="2">
    <source>
        <dbReference type="ARBA" id="ARBA00022801"/>
    </source>
</evidence>
<dbReference type="InterPro" id="IPR035992">
    <property type="entry name" value="Ricin_B-like_lectins"/>
</dbReference>
<feature type="chain" id="PRO_5041686045" description="Mannan endo-1,4-beta-mannosidase" evidence="5">
    <location>
        <begin position="26"/>
        <end position="531"/>
    </location>
</feature>
<dbReference type="EMBL" id="OY731408">
    <property type="protein sequence ID" value="CAJ1979106.1"/>
    <property type="molecule type" value="Genomic_DNA"/>
</dbReference>
<sequence>MIPVVILRAVTVLLLCVTFLQSVKGFPLHTSDRWIVNESGKRVKLACVSWASHLDAAVAEGLSQQPLDFISKRIKSMGFNCVRLTWPLFLLTNDSLASLTVRNSFQNLGLLQSIHAVQAINPSIIDLPLIKAYQQEVVKSLGENDVMVILDNHLSQPGWCCSNMDGNGFFGDEYFDPDLWIKGLTKMATIFKGVPNVVGMSLRNELRGPKQNVNQWYSYMPKGAEAVHAANPDVLVILSGLNFDTDLSFIKKGALKLSFNGKLVLEVHWYSFTEGQAWTSQNANQVCGQVTEKKVRRAGFLLDQGLPLFVSEIGVDMRGSNVNDNRYLNCFMAFAAQHDLDWAWWTLDGSYYIKQGVVGMNEYFGILNSNWSEVRNTTVLQRISAIQLPFQGPGLSEATPHKVVFHPLTGLCILRKSPVEALRLGPCSNSDGWEYTDQNILSIKGTNFCLQAEGEGKQAKIGNLCSASNSRWEMISDSKMHLSSQINNSSGVCLDVDTNNIIVTNTCKCLSKDNTCEPASQWFKLVDSTRN</sequence>